<evidence type="ECO:0000313" key="2">
    <source>
        <dbReference type="Proteomes" id="UP000221734"/>
    </source>
</evidence>
<reference evidence="2" key="1">
    <citation type="submission" date="2017-10" db="EMBL/GenBank/DDBJ databases">
        <authorList>
            <person name="Frank J."/>
        </authorList>
    </citation>
    <scope>NUCLEOTIDE SEQUENCE [LARGE SCALE GENOMIC DNA]</scope>
</reference>
<sequence length="73" mass="8066">MEVISKTKILGDGDIELSPEAKEKLKKLVGKTVRIVVQEEKELASPLLELCGRADVKIKDGSLNHDKYIYGGK</sequence>
<dbReference type="RefSeq" id="WP_099325470.1">
    <property type="nucleotide sequence ID" value="NZ_LT934425.1"/>
</dbReference>
<organism evidence="1 2">
    <name type="scientific">Kuenenia stuttgartiensis</name>
    <dbReference type="NCBI Taxonomy" id="174633"/>
    <lineage>
        <taxon>Bacteria</taxon>
        <taxon>Pseudomonadati</taxon>
        <taxon>Planctomycetota</taxon>
        <taxon>Candidatus Brocadiia</taxon>
        <taxon>Candidatus Brocadiales</taxon>
        <taxon>Candidatus Brocadiaceae</taxon>
        <taxon>Candidatus Kuenenia</taxon>
    </lineage>
</organism>
<dbReference type="AlphaFoldDB" id="A0A2C9CJ49"/>
<proteinExistence type="predicted"/>
<keyword evidence="2" id="KW-1185">Reference proteome</keyword>
<dbReference type="Proteomes" id="UP000221734">
    <property type="component" value="Chromosome Kuenenia_stuttgartiensis_MBR1"/>
</dbReference>
<accession>A0A2C9CJ49</accession>
<name>A0A2C9CJ49_KUEST</name>
<dbReference type="KEGG" id="kst:KSMBR1_2302"/>
<gene>
    <name evidence="1" type="ORF">KSMBR1_2302</name>
</gene>
<evidence type="ECO:0000313" key="1">
    <source>
        <dbReference type="EMBL" id="SOH04797.1"/>
    </source>
</evidence>
<protein>
    <submittedName>
        <fullName evidence="1">Uncharacterized protein</fullName>
    </submittedName>
</protein>
<dbReference type="EMBL" id="LT934425">
    <property type="protein sequence ID" value="SOH04797.1"/>
    <property type="molecule type" value="Genomic_DNA"/>
</dbReference>